<gene>
    <name evidence="1" type="ORF">I8751_23305</name>
</gene>
<name>A0A8J7HH79_9CYAN</name>
<dbReference type="AlphaFoldDB" id="A0A8J7HH79"/>
<dbReference type="Proteomes" id="UP000599391">
    <property type="component" value="Unassembled WGS sequence"/>
</dbReference>
<protein>
    <submittedName>
        <fullName evidence="1">UPF0175 family protein</fullName>
    </submittedName>
</protein>
<comment type="caution">
    <text evidence="1">The sequence shown here is derived from an EMBL/GenBank/DDBJ whole genome shotgun (WGS) entry which is preliminary data.</text>
</comment>
<dbReference type="RefSeq" id="WP_214441437.1">
    <property type="nucleotide sequence ID" value="NZ_JAECZB010000092.1"/>
</dbReference>
<proteinExistence type="predicted"/>
<keyword evidence="2" id="KW-1185">Reference proteome</keyword>
<organism evidence="1 2">
    <name type="scientific">Atlanticothrix silvestris CENA357</name>
    <dbReference type="NCBI Taxonomy" id="1725252"/>
    <lineage>
        <taxon>Bacteria</taxon>
        <taxon>Bacillati</taxon>
        <taxon>Cyanobacteriota</taxon>
        <taxon>Cyanophyceae</taxon>
        <taxon>Nostocales</taxon>
        <taxon>Nodulariaceae</taxon>
        <taxon>Atlanticothrix</taxon>
        <taxon>Atlanticothrix silvestris</taxon>
    </lineage>
</organism>
<evidence type="ECO:0000313" key="1">
    <source>
        <dbReference type="EMBL" id="MBH8555222.1"/>
    </source>
</evidence>
<reference evidence="1 2" key="1">
    <citation type="journal article" date="2021" name="Int. J. Syst. Evol. Microbiol.">
        <title>Amazonocrinis nigriterrae gen. nov., sp. nov., Atlanticothrix silvestris gen. nov., sp. nov. and Dendronalium phyllosphericum gen. nov., sp. nov., nostocacean cyanobacteria from Brazilian environments.</title>
        <authorList>
            <person name="Alvarenga D.O."/>
            <person name="Andreote A.P.D."/>
            <person name="Branco L.H.Z."/>
            <person name="Delbaje E."/>
            <person name="Cruz R.B."/>
            <person name="Varani A.M."/>
            <person name="Fiore M.F."/>
        </authorList>
    </citation>
    <scope>NUCLEOTIDE SEQUENCE [LARGE SCALE GENOMIC DNA]</scope>
    <source>
        <strain evidence="1 2">CENA357</strain>
    </source>
</reference>
<accession>A0A8J7HH79</accession>
<evidence type="ECO:0000313" key="2">
    <source>
        <dbReference type="Proteomes" id="UP000599391"/>
    </source>
</evidence>
<dbReference type="EMBL" id="JAECZB010000092">
    <property type="protein sequence ID" value="MBH8555222.1"/>
    <property type="molecule type" value="Genomic_DNA"/>
</dbReference>
<dbReference type="Pfam" id="PF03683">
    <property type="entry name" value="UPF0175"/>
    <property type="match status" value="1"/>
</dbReference>
<sequence length="82" mass="9369">MAVIISDEFLDASQLTPTEFLQEIALHLFQSGRLTLGYAAKMAEMDCDAFQDLLKARKIALYHYDVDDFEVDLKSLRELGRL</sequence>
<dbReference type="InterPro" id="IPR005368">
    <property type="entry name" value="UPF0175"/>
</dbReference>